<gene>
    <name evidence="2" type="ORF">CDN99_07625</name>
</gene>
<accession>A0A246JHW7</accession>
<protein>
    <submittedName>
        <fullName evidence="2">Uncharacterized protein</fullName>
    </submittedName>
</protein>
<feature type="region of interest" description="Disordered" evidence="1">
    <location>
        <begin position="297"/>
        <end position="335"/>
    </location>
</feature>
<evidence type="ECO:0000313" key="3">
    <source>
        <dbReference type="Proteomes" id="UP000197468"/>
    </source>
</evidence>
<keyword evidence="3" id="KW-1185">Reference proteome</keyword>
<organism evidence="2 3">
    <name type="scientific">Roseateles aquatilis</name>
    <dbReference type="NCBI Taxonomy" id="431061"/>
    <lineage>
        <taxon>Bacteria</taxon>
        <taxon>Pseudomonadati</taxon>
        <taxon>Pseudomonadota</taxon>
        <taxon>Betaproteobacteria</taxon>
        <taxon>Burkholderiales</taxon>
        <taxon>Sphaerotilaceae</taxon>
        <taxon>Roseateles</taxon>
    </lineage>
</organism>
<dbReference type="Proteomes" id="UP000197468">
    <property type="component" value="Unassembled WGS sequence"/>
</dbReference>
<feature type="compositionally biased region" description="Acidic residues" evidence="1">
    <location>
        <begin position="309"/>
        <end position="318"/>
    </location>
</feature>
<dbReference type="EMBL" id="NIOF01000002">
    <property type="protein sequence ID" value="OWQ92201.1"/>
    <property type="molecule type" value="Genomic_DNA"/>
</dbReference>
<evidence type="ECO:0000256" key="1">
    <source>
        <dbReference type="SAM" id="MobiDB-lite"/>
    </source>
</evidence>
<feature type="region of interest" description="Disordered" evidence="1">
    <location>
        <begin position="25"/>
        <end position="71"/>
    </location>
</feature>
<comment type="caution">
    <text evidence="2">The sequence shown here is derived from an EMBL/GenBank/DDBJ whole genome shotgun (WGS) entry which is preliminary data.</text>
</comment>
<feature type="compositionally biased region" description="Basic and acidic residues" evidence="1">
    <location>
        <begin position="53"/>
        <end position="69"/>
    </location>
</feature>
<dbReference type="AlphaFoldDB" id="A0A246JHW7"/>
<dbReference type="RefSeq" id="WP_088384197.1">
    <property type="nucleotide sequence ID" value="NZ_NIOF01000002.1"/>
</dbReference>
<sequence length="335" mass="35922">MNNFPLTSYDPLASAFRDALEGAEALPSAGRPGTDPLDACLSGDLPPGRLPRLSRERGAGAGRPPHDSNADLSTVSRYFSQLAKDRSGMHVALPRLIEHLRSDLGLRQRPDPALPAMLLKAGRELSICMDAREALFTMHLNLSEFRNRIRLPFAERLERFEARLKQIDIELGDAGLYAPAADKGIAGAIQDFCGRTARVLAQTDSALKGGLSLNEIVKASSTHADALGTTLLDYEAAIRNSLGPSAIIAEQAEQREAMVARFDALRPQLLARGGTLAQIRSELFAASAARAVAPPVPATGGMIDLDPPSFDDPEEGEDGPVSPTDSGELWERGFH</sequence>
<proteinExistence type="predicted"/>
<evidence type="ECO:0000313" key="2">
    <source>
        <dbReference type="EMBL" id="OWQ92201.1"/>
    </source>
</evidence>
<reference evidence="2 3" key="1">
    <citation type="journal article" date="2008" name="Int. J. Syst. Evol. Microbiol.">
        <title>Description of Roseateles aquatilis sp. nov. and Roseateles terrae sp. nov., in the class Betaproteobacteria, and emended description of the genus Roseateles.</title>
        <authorList>
            <person name="Gomila M."/>
            <person name="Bowien B."/>
            <person name="Falsen E."/>
            <person name="Moore E.R."/>
            <person name="Lalucat J."/>
        </authorList>
    </citation>
    <scope>NUCLEOTIDE SEQUENCE [LARGE SCALE GENOMIC DNA]</scope>
    <source>
        <strain evidence="2 3">CCUG 48205</strain>
    </source>
</reference>
<name>A0A246JHW7_9BURK</name>